<sequence length="54" mass="5820">MTVSGQTIKTRPAPLMCRAENGHAVTEVAPSQLAPAWLDAPRTHRLPFLTDPPA</sequence>
<keyword evidence="2" id="KW-1185">Reference proteome</keyword>
<comment type="caution">
    <text evidence="1">The sequence shown here is derived from an EMBL/GenBank/DDBJ whole genome shotgun (WGS) entry which is preliminary data.</text>
</comment>
<dbReference type="Proteomes" id="UP001269375">
    <property type="component" value="Unassembled WGS sequence"/>
</dbReference>
<proteinExistence type="predicted"/>
<accession>A0ABU1GTN6</accession>
<dbReference type="EMBL" id="JARWAO010000002">
    <property type="protein sequence ID" value="MDR5895395.1"/>
    <property type="molecule type" value="Genomic_DNA"/>
</dbReference>
<gene>
    <name evidence="1" type="ORF">QC825_04800</name>
</gene>
<reference evidence="1 2" key="1">
    <citation type="submission" date="2023-04" db="EMBL/GenBank/DDBJ databases">
        <title>A long-awaited taxogenomic arrangement of the family Halomonadaceae.</title>
        <authorList>
            <person name="De La Haba R."/>
            <person name="Chuvochina M."/>
            <person name="Wittouck S."/>
            <person name="Arahal D.R."/>
            <person name="Sanchez-Porro C."/>
            <person name="Hugenholtz P."/>
            <person name="Ventosa A."/>
        </authorList>
    </citation>
    <scope>NUCLEOTIDE SEQUENCE [LARGE SCALE GENOMIC DNA]</scope>
    <source>
        <strain evidence="1 2">DSM 22428</strain>
    </source>
</reference>
<evidence type="ECO:0000313" key="1">
    <source>
        <dbReference type="EMBL" id="MDR5895395.1"/>
    </source>
</evidence>
<name>A0ABU1GTN6_9GAMM</name>
<protein>
    <submittedName>
        <fullName evidence="1">Uncharacterized protein</fullName>
    </submittedName>
</protein>
<dbReference type="RefSeq" id="WP_251591122.1">
    <property type="nucleotide sequence ID" value="NZ_JAMLJI010000001.1"/>
</dbReference>
<evidence type="ECO:0000313" key="2">
    <source>
        <dbReference type="Proteomes" id="UP001269375"/>
    </source>
</evidence>
<organism evidence="1 2">
    <name type="scientific">Larsenimonas suaedae</name>
    <dbReference type="NCBI Taxonomy" id="1851019"/>
    <lineage>
        <taxon>Bacteria</taxon>
        <taxon>Pseudomonadati</taxon>
        <taxon>Pseudomonadota</taxon>
        <taxon>Gammaproteobacteria</taxon>
        <taxon>Oceanospirillales</taxon>
        <taxon>Halomonadaceae</taxon>
        <taxon>Larsenimonas</taxon>
    </lineage>
</organism>